<keyword evidence="1" id="KW-0472">Membrane</keyword>
<feature type="transmembrane region" description="Helical" evidence="1">
    <location>
        <begin position="39"/>
        <end position="64"/>
    </location>
</feature>
<dbReference type="Proteomes" id="UP001497482">
    <property type="component" value="Chromosome 20"/>
</dbReference>
<reference evidence="2 3" key="1">
    <citation type="submission" date="2024-04" db="EMBL/GenBank/DDBJ databases">
        <authorList>
            <person name="Waldvogel A.-M."/>
            <person name="Schoenle A."/>
        </authorList>
    </citation>
    <scope>NUCLEOTIDE SEQUENCE [LARGE SCALE GENOMIC DNA]</scope>
</reference>
<evidence type="ECO:0000256" key="1">
    <source>
        <dbReference type="SAM" id="Phobius"/>
    </source>
</evidence>
<keyword evidence="1" id="KW-1133">Transmembrane helix</keyword>
<gene>
    <name evidence="2" type="ORF">KC01_LOCUS23739</name>
</gene>
<feature type="transmembrane region" description="Helical" evidence="1">
    <location>
        <begin position="12"/>
        <end position="33"/>
    </location>
</feature>
<organism evidence="2 3">
    <name type="scientific">Knipowitschia caucasica</name>
    <name type="common">Caucasian dwarf goby</name>
    <name type="synonym">Pomatoschistus caucasicus</name>
    <dbReference type="NCBI Taxonomy" id="637954"/>
    <lineage>
        <taxon>Eukaryota</taxon>
        <taxon>Metazoa</taxon>
        <taxon>Chordata</taxon>
        <taxon>Craniata</taxon>
        <taxon>Vertebrata</taxon>
        <taxon>Euteleostomi</taxon>
        <taxon>Actinopterygii</taxon>
        <taxon>Neopterygii</taxon>
        <taxon>Teleostei</taxon>
        <taxon>Neoteleostei</taxon>
        <taxon>Acanthomorphata</taxon>
        <taxon>Gobiaria</taxon>
        <taxon>Gobiiformes</taxon>
        <taxon>Gobioidei</taxon>
        <taxon>Gobiidae</taxon>
        <taxon>Gobiinae</taxon>
        <taxon>Knipowitschia</taxon>
    </lineage>
</organism>
<dbReference type="EMBL" id="OZ035842">
    <property type="protein sequence ID" value="CAL1594811.1"/>
    <property type="molecule type" value="Genomic_DNA"/>
</dbReference>
<dbReference type="AlphaFoldDB" id="A0AAV2KXM2"/>
<evidence type="ECO:0000313" key="3">
    <source>
        <dbReference type="Proteomes" id="UP001497482"/>
    </source>
</evidence>
<proteinExistence type="predicted"/>
<accession>A0AAV2KXM2</accession>
<sequence length="132" mass="14299">MKGGVVMVSQVGRLGGFVGVSGVWWGVILRWMFGWLSIWLFFGTFVGVGAIRVVLVFLGVFRVFGGWKVMVWCKGGGQGCYGFWGVDWTFFCGGGNLGFGGMWVCCLYLWNGVGWSGERGEEERNAGGAGVS</sequence>
<evidence type="ECO:0000313" key="2">
    <source>
        <dbReference type="EMBL" id="CAL1594811.1"/>
    </source>
</evidence>
<protein>
    <recommendedName>
        <fullName evidence="4">Transmembrane protein</fullName>
    </recommendedName>
</protein>
<keyword evidence="3" id="KW-1185">Reference proteome</keyword>
<name>A0AAV2KXM2_KNICA</name>
<evidence type="ECO:0008006" key="4">
    <source>
        <dbReference type="Google" id="ProtNLM"/>
    </source>
</evidence>
<keyword evidence="1" id="KW-0812">Transmembrane</keyword>